<organism evidence="1 2">
    <name type="scientific">Caerostris extrusa</name>
    <name type="common">Bark spider</name>
    <name type="synonym">Caerostris bankana</name>
    <dbReference type="NCBI Taxonomy" id="172846"/>
    <lineage>
        <taxon>Eukaryota</taxon>
        <taxon>Metazoa</taxon>
        <taxon>Ecdysozoa</taxon>
        <taxon>Arthropoda</taxon>
        <taxon>Chelicerata</taxon>
        <taxon>Arachnida</taxon>
        <taxon>Araneae</taxon>
        <taxon>Araneomorphae</taxon>
        <taxon>Entelegynae</taxon>
        <taxon>Araneoidea</taxon>
        <taxon>Araneidae</taxon>
        <taxon>Caerostris</taxon>
    </lineage>
</organism>
<dbReference type="AlphaFoldDB" id="A0AAV4R186"/>
<dbReference type="EMBL" id="BPLR01007003">
    <property type="protein sequence ID" value="GIY13818.1"/>
    <property type="molecule type" value="Genomic_DNA"/>
</dbReference>
<evidence type="ECO:0000313" key="1">
    <source>
        <dbReference type="EMBL" id="GIY13818.1"/>
    </source>
</evidence>
<name>A0AAV4R186_CAEEX</name>
<comment type="caution">
    <text evidence="1">The sequence shown here is derived from an EMBL/GenBank/DDBJ whole genome shotgun (WGS) entry which is preliminary data.</text>
</comment>
<protein>
    <submittedName>
        <fullName evidence="1">Uncharacterized protein</fullName>
    </submittedName>
</protein>
<accession>A0AAV4R186</accession>
<evidence type="ECO:0000313" key="2">
    <source>
        <dbReference type="Proteomes" id="UP001054945"/>
    </source>
</evidence>
<keyword evidence="2" id="KW-1185">Reference proteome</keyword>
<sequence length="134" mass="15073">MEGGKPLNTNSEGVTSNVRRKCNEASSLHCDLDNVQYMLIVPVGMLPGQMPSRFVKKHFKTQKLNKTNILIHHPVECTTIGREDKTTSFQEDERVRAIGASDKGPSICHYETCLGVKCIRNELFQELNPQTQKS</sequence>
<reference evidence="1 2" key="1">
    <citation type="submission" date="2021-06" db="EMBL/GenBank/DDBJ databases">
        <title>Caerostris extrusa draft genome.</title>
        <authorList>
            <person name="Kono N."/>
            <person name="Arakawa K."/>
        </authorList>
    </citation>
    <scope>NUCLEOTIDE SEQUENCE [LARGE SCALE GENOMIC DNA]</scope>
</reference>
<proteinExistence type="predicted"/>
<dbReference type="Proteomes" id="UP001054945">
    <property type="component" value="Unassembled WGS sequence"/>
</dbReference>
<gene>
    <name evidence="1" type="ORF">CEXT_117681</name>
</gene>